<protein>
    <submittedName>
        <fullName evidence="1">Replication initiation protein</fullName>
    </submittedName>
</protein>
<name>A0AAW9JWH0_CARML</name>
<reference evidence="1" key="1">
    <citation type="submission" date="2023-08" db="EMBL/GenBank/DDBJ databases">
        <title>Genomic characterization of piscicolin 126 produced by Carnobacterium maltaromaticum CM22 strain isolated from salmon (Salmo salar).</title>
        <authorList>
            <person name="Gonzalez-Gragera E."/>
            <person name="Garcia-Lopez J.D."/>
            <person name="Teso-Perez C."/>
            <person name="Gimenez-Hernandez I."/>
            <person name="Peralta-Sanchez J.M."/>
            <person name="Valdivia E."/>
            <person name="Montalban-Lopez M."/>
            <person name="Martin-Platero A.M."/>
            <person name="Banos A."/>
            <person name="Martinez-Bueno M."/>
        </authorList>
    </citation>
    <scope>NUCLEOTIDE SEQUENCE</scope>
    <source>
        <strain evidence="1">CM22</strain>
    </source>
</reference>
<dbReference type="Proteomes" id="UP001290462">
    <property type="component" value="Unassembled WGS sequence"/>
</dbReference>
<accession>A0AAW9JWH0</accession>
<dbReference type="RefSeq" id="WP_322808982.1">
    <property type="nucleotide sequence ID" value="NZ_JAVBVO010000003.1"/>
</dbReference>
<evidence type="ECO:0000313" key="1">
    <source>
        <dbReference type="EMBL" id="MDZ5758959.1"/>
    </source>
</evidence>
<dbReference type="AlphaFoldDB" id="A0AAW9JWH0"/>
<sequence length="342" mass="40297">MEIESENRAPSNSPISIHEMYKNSYSKFQDEVSLKYGFVGLKLDKLSLTAEVNEEFGMDILNKCFLLYDYFGVVEPNLTSEGVLSSYKGQFFDDEKENWYIEYSPVISIKMNKRPLKIEFTPSKVSKKNFMIVFHQIFPYMKNIAISSFHLAYDFERDLSSLRVNWPKVMYRPIYKGMRLETMDFGAPKGNYHLTAYDKLRERVDTGDMAEIEIYMQYENLWRIEYKFYNEGNIKKELKNGLPFLSKIPVFIENFKGIEFQNLGVNEKIYLYALRNKPELFIDSDKRTVAKYKKLAESIAEVNLNVFFQNALDYTEIFNQDPCMINFFDFMKSMLAGDIPKL</sequence>
<gene>
    <name evidence="1" type="ORF">RAK27_09855</name>
</gene>
<proteinExistence type="predicted"/>
<organism evidence="1 2">
    <name type="scientific">Carnobacterium maltaromaticum</name>
    <name type="common">Carnobacterium piscicola</name>
    <dbReference type="NCBI Taxonomy" id="2751"/>
    <lineage>
        <taxon>Bacteria</taxon>
        <taxon>Bacillati</taxon>
        <taxon>Bacillota</taxon>
        <taxon>Bacilli</taxon>
        <taxon>Lactobacillales</taxon>
        <taxon>Carnobacteriaceae</taxon>
        <taxon>Carnobacterium</taxon>
    </lineage>
</organism>
<dbReference type="EMBL" id="JAVBVO010000003">
    <property type="protein sequence ID" value="MDZ5758959.1"/>
    <property type="molecule type" value="Genomic_DNA"/>
</dbReference>
<evidence type="ECO:0000313" key="2">
    <source>
        <dbReference type="Proteomes" id="UP001290462"/>
    </source>
</evidence>
<comment type="caution">
    <text evidence="1">The sequence shown here is derived from an EMBL/GenBank/DDBJ whole genome shotgun (WGS) entry which is preliminary data.</text>
</comment>